<sequence length="90" mass="10046">MFSPSRTIPSFSSSTLRFPLRWALAASLPMGRSPPLSSITSLGMLLFFPLSNCATYAHHFGWFFRVLHQCTNVKGFLYCSAYIFSASSIN</sequence>
<reference evidence="1" key="1">
    <citation type="submission" date="2014-09" db="EMBL/GenBank/DDBJ databases">
        <authorList>
            <person name="Magalhaes I.L.F."/>
            <person name="Oliveira U."/>
            <person name="Santos F.R."/>
            <person name="Vidigal T.H.D.A."/>
            <person name="Brescovit A.D."/>
            <person name="Santos A.J."/>
        </authorList>
    </citation>
    <scope>NUCLEOTIDE SEQUENCE</scope>
    <source>
        <tissue evidence="1">Shoot tissue taken approximately 20 cm above the soil surface</tissue>
    </source>
</reference>
<evidence type="ECO:0000313" key="1">
    <source>
        <dbReference type="EMBL" id="JAD32031.1"/>
    </source>
</evidence>
<organism evidence="1">
    <name type="scientific">Arundo donax</name>
    <name type="common">Giant reed</name>
    <name type="synonym">Donax arundinaceus</name>
    <dbReference type="NCBI Taxonomy" id="35708"/>
    <lineage>
        <taxon>Eukaryota</taxon>
        <taxon>Viridiplantae</taxon>
        <taxon>Streptophyta</taxon>
        <taxon>Embryophyta</taxon>
        <taxon>Tracheophyta</taxon>
        <taxon>Spermatophyta</taxon>
        <taxon>Magnoliopsida</taxon>
        <taxon>Liliopsida</taxon>
        <taxon>Poales</taxon>
        <taxon>Poaceae</taxon>
        <taxon>PACMAD clade</taxon>
        <taxon>Arundinoideae</taxon>
        <taxon>Arundineae</taxon>
        <taxon>Arundo</taxon>
    </lineage>
</organism>
<name>A0A0A8YZP2_ARUDO</name>
<accession>A0A0A8YZP2</accession>
<proteinExistence type="predicted"/>
<reference evidence="1" key="2">
    <citation type="journal article" date="2015" name="Data Brief">
        <title>Shoot transcriptome of the giant reed, Arundo donax.</title>
        <authorList>
            <person name="Barrero R.A."/>
            <person name="Guerrero F.D."/>
            <person name="Moolhuijzen P."/>
            <person name="Goolsby J.A."/>
            <person name="Tidwell J."/>
            <person name="Bellgard S.E."/>
            <person name="Bellgard M.I."/>
        </authorList>
    </citation>
    <scope>NUCLEOTIDE SEQUENCE</scope>
    <source>
        <tissue evidence="1">Shoot tissue taken approximately 20 cm above the soil surface</tissue>
    </source>
</reference>
<protein>
    <submittedName>
        <fullName evidence="1">Uncharacterized protein</fullName>
    </submittedName>
</protein>
<dbReference type="AlphaFoldDB" id="A0A0A8YZP2"/>
<dbReference type="EMBL" id="GBRH01265864">
    <property type="protein sequence ID" value="JAD32031.1"/>
    <property type="molecule type" value="Transcribed_RNA"/>
</dbReference>